<feature type="region of interest" description="Disordered" evidence="1">
    <location>
        <begin position="377"/>
        <end position="420"/>
    </location>
</feature>
<dbReference type="Proteomes" id="UP000006906">
    <property type="component" value="Chromosome 12"/>
</dbReference>
<accession>A0A2K3D546</accession>
<dbReference type="RefSeq" id="XP_042918730.1">
    <property type="nucleotide sequence ID" value="XM_043068635.1"/>
</dbReference>
<dbReference type="EMBL" id="CM008973">
    <property type="protein sequence ID" value="PNW75647.1"/>
    <property type="molecule type" value="Genomic_DNA"/>
</dbReference>
<dbReference type="KEGG" id="cre:CHLRE_12g535201v5"/>
<feature type="compositionally biased region" description="Low complexity" evidence="1">
    <location>
        <begin position="333"/>
        <end position="351"/>
    </location>
</feature>
<organism evidence="2 3">
    <name type="scientific">Chlamydomonas reinhardtii</name>
    <name type="common">Chlamydomonas smithii</name>
    <dbReference type="NCBI Taxonomy" id="3055"/>
    <lineage>
        <taxon>Eukaryota</taxon>
        <taxon>Viridiplantae</taxon>
        <taxon>Chlorophyta</taxon>
        <taxon>core chlorophytes</taxon>
        <taxon>Chlorophyceae</taxon>
        <taxon>CS clade</taxon>
        <taxon>Chlamydomonadales</taxon>
        <taxon>Chlamydomonadaceae</taxon>
        <taxon>Chlamydomonas</taxon>
    </lineage>
</organism>
<feature type="compositionally biased region" description="Low complexity" evidence="1">
    <location>
        <begin position="638"/>
        <end position="647"/>
    </location>
</feature>
<feature type="region of interest" description="Disordered" evidence="1">
    <location>
        <begin position="926"/>
        <end position="989"/>
    </location>
</feature>
<feature type="compositionally biased region" description="Basic and acidic residues" evidence="1">
    <location>
        <begin position="894"/>
        <end position="908"/>
    </location>
</feature>
<dbReference type="AlphaFoldDB" id="A0A2K3D546"/>
<feature type="region of interest" description="Disordered" evidence="1">
    <location>
        <begin position="601"/>
        <end position="654"/>
    </location>
</feature>
<feature type="compositionally biased region" description="Pro residues" evidence="1">
    <location>
        <begin position="833"/>
        <end position="849"/>
    </location>
</feature>
<feature type="compositionally biased region" description="Polar residues" evidence="1">
    <location>
        <begin position="972"/>
        <end position="986"/>
    </location>
</feature>
<evidence type="ECO:0000256" key="1">
    <source>
        <dbReference type="SAM" id="MobiDB-lite"/>
    </source>
</evidence>
<feature type="compositionally biased region" description="Low complexity" evidence="1">
    <location>
        <begin position="822"/>
        <end position="832"/>
    </location>
</feature>
<reference evidence="2 3" key="1">
    <citation type="journal article" date="2007" name="Science">
        <title>The Chlamydomonas genome reveals the evolution of key animal and plant functions.</title>
        <authorList>
            <person name="Merchant S.S."/>
            <person name="Prochnik S.E."/>
            <person name="Vallon O."/>
            <person name="Harris E.H."/>
            <person name="Karpowicz S.J."/>
            <person name="Witman G.B."/>
            <person name="Terry A."/>
            <person name="Salamov A."/>
            <person name="Fritz-Laylin L.K."/>
            <person name="Marechal-Drouard L."/>
            <person name="Marshall W.F."/>
            <person name="Qu L.H."/>
            <person name="Nelson D.R."/>
            <person name="Sanderfoot A.A."/>
            <person name="Spalding M.H."/>
            <person name="Kapitonov V.V."/>
            <person name="Ren Q."/>
            <person name="Ferris P."/>
            <person name="Lindquist E."/>
            <person name="Shapiro H."/>
            <person name="Lucas S.M."/>
            <person name="Grimwood J."/>
            <person name="Schmutz J."/>
            <person name="Cardol P."/>
            <person name="Cerutti H."/>
            <person name="Chanfreau G."/>
            <person name="Chen C.L."/>
            <person name="Cognat V."/>
            <person name="Croft M.T."/>
            <person name="Dent R."/>
            <person name="Dutcher S."/>
            <person name="Fernandez E."/>
            <person name="Fukuzawa H."/>
            <person name="Gonzalez-Ballester D."/>
            <person name="Gonzalez-Halphen D."/>
            <person name="Hallmann A."/>
            <person name="Hanikenne M."/>
            <person name="Hippler M."/>
            <person name="Inwood W."/>
            <person name="Jabbari K."/>
            <person name="Kalanon M."/>
            <person name="Kuras R."/>
            <person name="Lefebvre P.A."/>
            <person name="Lemaire S.D."/>
            <person name="Lobanov A.V."/>
            <person name="Lohr M."/>
            <person name="Manuell A."/>
            <person name="Meier I."/>
            <person name="Mets L."/>
            <person name="Mittag M."/>
            <person name="Mittelmeier T."/>
            <person name="Moroney J.V."/>
            <person name="Moseley J."/>
            <person name="Napoli C."/>
            <person name="Nedelcu A.M."/>
            <person name="Niyogi K."/>
            <person name="Novoselov S.V."/>
            <person name="Paulsen I.T."/>
            <person name="Pazour G."/>
            <person name="Purton S."/>
            <person name="Ral J.P."/>
            <person name="Riano-Pachon D.M."/>
            <person name="Riekhof W."/>
            <person name="Rymarquis L."/>
            <person name="Schroda M."/>
            <person name="Stern D."/>
            <person name="Umen J."/>
            <person name="Willows R."/>
            <person name="Wilson N."/>
            <person name="Zimmer S.L."/>
            <person name="Allmer J."/>
            <person name="Balk J."/>
            <person name="Bisova K."/>
            <person name="Chen C.J."/>
            <person name="Elias M."/>
            <person name="Gendler K."/>
            <person name="Hauser C."/>
            <person name="Lamb M.R."/>
            <person name="Ledford H."/>
            <person name="Long J.C."/>
            <person name="Minagawa J."/>
            <person name="Page M.D."/>
            <person name="Pan J."/>
            <person name="Pootakham W."/>
            <person name="Roje S."/>
            <person name="Rose A."/>
            <person name="Stahlberg E."/>
            <person name="Terauchi A.M."/>
            <person name="Yang P."/>
            <person name="Ball S."/>
            <person name="Bowler C."/>
            <person name="Dieckmann C.L."/>
            <person name="Gladyshev V.N."/>
            <person name="Green P."/>
            <person name="Jorgensen R."/>
            <person name="Mayfield S."/>
            <person name="Mueller-Roeber B."/>
            <person name="Rajamani S."/>
            <person name="Sayre R.T."/>
            <person name="Brokstein P."/>
            <person name="Dubchak I."/>
            <person name="Goodstein D."/>
            <person name="Hornick L."/>
            <person name="Huang Y.W."/>
            <person name="Jhaveri J."/>
            <person name="Luo Y."/>
            <person name="Martinez D."/>
            <person name="Ngau W.C."/>
            <person name="Otillar B."/>
            <person name="Poliakov A."/>
            <person name="Porter A."/>
            <person name="Szajkowski L."/>
            <person name="Werner G."/>
            <person name="Zhou K."/>
            <person name="Grigoriev I.V."/>
            <person name="Rokhsar D.S."/>
            <person name="Grossman A.R."/>
        </authorList>
    </citation>
    <scope>NUCLEOTIDE SEQUENCE [LARGE SCALE GENOMIC DNA]</scope>
    <source>
        <strain evidence="3">CC-503</strain>
    </source>
</reference>
<feature type="region of interest" description="Disordered" evidence="1">
    <location>
        <begin position="887"/>
        <end position="908"/>
    </location>
</feature>
<feature type="compositionally biased region" description="Pro residues" evidence="1">
    <location>
        <begin position="386"/>
        <end position="398"/>
    </location>
</feature>
<proteinExistence type="predicted"/>
<feature type="compositionally biased region" description="Low complexity" evidence="1">
    <location>
        <begin position="495"/>
        <end position="505"/>
    </location>
</feature>
<dbReference type="Gramene" id="PNW75647">
    <property type="protein sequence ID" value="PNW75647"/>
    <property type="gene ID" value="CHLRE_12g535201v5"/>
</dbReference>
<evidence type="ECO:0000313" key="3">
    <source>
        <dbReference type="Proteomes" id="UP000006906"/>
    </source>
</evidence>
<keyword evidence="3" id="KW-1185">Reference proteome</keyword>
<sequence length="1075" mass="105753">MDGVDAEATWPRGPQGAQALLGSDGPPTPAHLSAFLLQQHQQAFLRRGNASLMRVKAPAGPALAAAATTAADGDTDVCLSAGSAGSSRRASSFSSLASSLGSLAAAAKPHLRQSSRMRPPAAAASATAAAAAVAAVAPQSRARESGKLGLDVLQELAPEMPGGGGGHGDTVQAYDLTTEEERDAAPRSCSGSVRIARGVGYSGSRRMAFGGALQAVPPAMQPLPPPAPRPLGPAAAAAAAVGAAAPRAGGVSAAVAVSSGGNATPLYLQLRQQRLRHEEAVSGAHQGRMSERAGGEGMESPSAQVRCEAGGECAGADSDGEREQLPTPLGQHADAAPVTPPGGAAASGGSATPAKAATLWRKIAGLIGAGGVQQLESSPVKAPASPALPPTPAQPSPAPLGARMMPSPPKQRPPGPHDSRLLHHKRIRRERTNPAFAAAAVRALAAPPTPLPTTAWGEPVAAGRGEGGLGAAVLRPPDNTALVSTQQPGARQQNHHQLQQQQQQHKAGARPRAQPPPPPLALPVGEPRAPSALTSPVGAGMGALSSPDGGGGASILAGRSFQRRSNAVLPDPAADGPAAAATAAVATATLPAVSAWPPPPALQVSRSMPRAAADDAAPLSGDCSEQPAQLVQKSTSFARAPQAPAGSAAGGQARGVGTGVAVEVWGAAAAAAAAAVAPAGLGELSLPGGFPGGAGLAQAHSAGVIPAGRSHPLRPLSSSPFDGAPDGHSSRGSCGNSPADANSASRGTRQTSAHRSVSHGGNTSGNGAGAALGWWRRLGRAITHSGAVASLAAESSQLEPQPHGRASYNGLASAGTPGTDDLSQASLASAPAPHVPPPLSPAPAPPKPPRLAASPSLTRNSGSPPLLRPSESFGASLLATAASIGLGRGSASHAPHDSRIVHRRRYDRERPPSMLAAAWAAQAAEGDALPSSGPASAAVSERAPPGSRLQSQQHPTSPPLSAAANVAPEPPQSTGTSISGGPNDSGATGGAGGLMFDMLHGEYGASGLARVNRGLSAAKPGAGTGQDRAAAVPSAGTAAGAGAVASGQPSDPLVILRRSAPGSLAGAARCSWPFF</sequence>
<evidence type="ECO:0000313" key="2">
    <source>
        <dbReference type="EMBL" id="PNW75647.1"/>
    </source>
</evidence>
<protein>
    <submittedName>
        <fullName evidence="2">Uncharacterized protein</fullName>
    </submittedName>
</protein>
<feature type="compositionally biased region" description="Low complexity" evidence="1">
    <location>
        <begin position="709"/>
        <end position="720"/>
    </location>
</feature>
<dbReference type="OrthoDB" id="10659446at2759"/>
<feature type="region of interest" description="Disordered" evidence="1">
    <location>
        <begin position="281"/>
        <end position="351"/>
    </location>
</feature>
<dbReference type="InParanoid" id="A0A2K3D546"/>
<feature type="region of interest" description="Disordered" evidence="1">
    <location>
        <begin position="1"/>
        <end position="25"/>
    </location>
</feature>
<feature type="region of interest" description="Disordered" evidence="1">
    <location>
        <begin position="793"/>
        <end position="869"/>
    </location>
</feature>
<feature type="compositionally biased region" description="Polar residues" evidence="1">
    <location>
        <begin position="730"/>
        <end position="755"/>
    </location>
</feature>
<name>A0A2K3D546_CHLRE</name>
<feature type="compositionally biased region" description="Polar residues" evidence="1">
    <location>
        <begin position="626"/>
        <end position="637"/>
    </location>
</feature>
<feature type="compositionally biased region" description="Polar residues" evidence="1">
    <location>
        <begin position="481"/>
        <end position="491"/>
    </location>
</feature>
<feature type="region of interest" description="Disordered" evidence="1">
    <location>
        <begin position="706"/>
        <end position="767"/>
    </location>
</feature>
<feature type="region of interest" description="Disordered" evidence="1">
    <location>
        <begin position="480"/>
        <end position="556"/>
    </location>
</feature>
<dbReference type="GeneID" id="66055670"/>
<gene>
    <name evidence="2" type="ORF">CHLRE_12g535201v5</name>
</gene>